<dbReference type="AlphaFoldDB" id="X0UGT3"/>
<sequence>PEFGQVPQIPLYDKALNEYAFAFLEDVLKHPDDGVKERYKRLDLSAGSGNRLKEQLLDQGWLEDQVVELGRTRKVLLRLAKEGKLALGLDATNPERASLVHEYWKRFYAQRFQEQGYAVRLEAPRKSGTVDVLAVKNGESVAVEIETGKSDFVRNVKQDLLSGFDKILVVATDEKALGKVERELARAGMIIPDRIEVVLRDRL</sequence>
<reference evidence="1" key="1">
    <citation type="journal article" date="2014" name="Front. Microbiol.">
        <title>High frequency of phylogenetically diverse reductive dehalogenase-homologous genes in deep subseafloor sedimentary metagenomes.</title>
        <authorList>
            <person name="Kawai M."/>
            <person name="Futagami T."/>
            <person name="Toyoda A."/>
            <person name="Takaki Y."/>
            <person name="Nishi S."/>
            <person name="Hori S."/>
            <person name="Arai W."/>
            <person name="Tsubouchi T."/>
            <person name="Morono Y."/>
            <person name="Uchiyama I."/>
            <person name="Ito T."/>
            <person name="Fujiyama A."/>
            <person name="Inagaki F."/>
            <person name="Takami H."/>
        </authorList>
    </citation>
    <scope>NUCLEOTIDE SEQUENCE</scope>
    <source>
        <strain evidence="1">Expedition CK06-06</strain>
    </source>
</reference>
<accession>X0UGT3</accession>
<organism evidence="1">
    <name type="scientific">marine sediment metagenome</name>
    <dbReference type="NCBI Taxonomy" id="412755"/>
    <lineage>
        <taxon>unclassified sequences</taxon>
        <taxon>metagenomes</taxon>
        <taxon>ecological metagenomes</taxon>
    </lineage>
</organism>
<feature type="non-terminal residue" evidence="1">
    <location>
        <position position="1"/>
    </location>
</feature>
<evidence type="ECO:0000313" key="1">
    <source>
        <dbReference type="EMBL" id="GAG04934.1"/>
    </source>
</evidence>
<proteinExistence type="predicted"/>
<gene>
    <name evidence="1" type="ORF">S01H1_38418</name>
</gene>
<protein>
    <recommendedName>
        <fullName evidence="2">DUF3782 domain-containing protein</fullName>
    </recommendedName>
</protein>
<name>X0UGT3_9ZZZZ</name>
<comment type="caution">
    <text evidence="1">The sequence shown here is derived from an EMBL/GenBank/DDBJ whole genome shotgun (WGS) entry which is preliminary data.</text>
</comment>
<dbReference type="EMBL" id="BARS01024186">
    <property type="protein sequence ID" value="GAG04934.1"/>
    <property type="molecule type" value="Genomic_DNA"/>
</dbReference>
<evidence type="ECO:0008006" key="2">
    <source>
        <dbReference type="Google" id="ProtNLM"/>
    </source>
</evidence>